<dbReference type="Gene3D" id="2.40.10.220">
    <property type="entry name" value="predicted glycosyltransferase like domains"/>
    <property type="match status" value="1"/>
</dbReference>
<evidence type="ECO:0000259" key="1">
    <source>
        <dbReference type="Pfam" id="PF07238"/>
    </source>
</evidence>
<protein>
    <submittedName>
        <fullName evidence="2">PilZ domain-containing protein</fullName>
    </submittedName>
</protein>
<keyword evidence="3" id="KW-1185">Reference proteome</keyword>
<dbReference type="Pfam" id="PF07238">
    <property type="entry name" value="PilZ"/>
    <property type="match status" value="1"/>
</dbReference>
<reference evidence="2" key="1">
    <citation type="journal article" date="2010" name="Int. J. Syst. Evol. Microbiol.">
        <title>Porticoccus litoralis gen. nov., sp. nov., a gammaproteobacterium isolated from the Yellow Sea.</title>
        <authorList>
            <person name="Oh H.M."/>
            <person name="Kim H."/>
            <person name="Kim K.M."/>
            <person name="Min G.S."/>
            <person name="Cho J.C."/>
        </authorList>
    </citation>
    <scope>NUCLEOTIDE SEQUENCE</scope>
    <source>
        <strain evidence="2">DSM 25064</strain>
    </source>
</reference>
<evidence type="ECO:0000313" key="3">
    <source>
        <dbReference type="Proteomes" id="UP001178354"/>
    </source>
</evidence>
<reference evidence="2" key="2">
    <citation type="submission" date="2023-08" db="EMBL/GenBank/DDBJ databases">
        <authorList>
            <person name="Luo J."/>
        </authorList>
    </citation>
    <scope>NUCLEOTIDE SEQUENCE</scope>
    <source>
        <strain evidence="2">DSM 25064</strain>
    </source>
</reference>
<dbReference type="Proteomes" id="UP001178354">
    <property type="component" value="Unassembled WGS sequence"/>
</dbReference>
<proteinExistence type="predicted"/>
<comment type="caution">
    <text evidence="2">The sequence shown here is derived from an EMBL/GenBank/DDBJ whole genome shotgun (WGS) entry which is preliminary data.</text>
</comment>
<evidence type="ECO:0000313" key="2">
    <source>
        <dbReference type="EMBL" id="MDP1519415.1"/>
    </source>
</evidence>
<accession>A0AAW8AZI2</accession>
<sequence>MEAFGGSVRNGILNLAIKDEHALYSCYMPFVKNGGLFISTRKNYSLGDEVFILLDLMDEPERIPLAGRVVWITPKGMGASRKEGVGIQLNERHSAIIDKFETYLAGLLESGKPTNTM</sequence>
<dbReference type="GO" id="GO:0035438">
    <property type="term" value="F:cyclic-di-GMP binding"/>
    <property type="evidence" value="ECO:0007669"/>
    <property type="project" value="InterPro"/>
</dbReference>
<dbReference type="EMBL" id="JAUUUU010000001">
    <property type="protein sequence ID" value="MDP1519415.1"/>
    <property type="molecule type" value="Genomic_DNA"/>
</dbReference>
<dbReference type="RefSeq" id="WP_305169698.1">
    <property type="nucleotide sequence ID" value="NZ_JAUUUU010000001.1"/>
</dbReference>
<dbReference type="AlphaFoldDB" id="A0AAW8AZI2"/>
<feature type="domain" description="PilZ" evidence="1">
    <location>
        <begin position="16"/>
        <end position="103"/>
    </location>
</feature>
<gene>
    <name evidence="2" type="ORF">Q8A57_00350</name>
</gene>
<dbReference type="InterPro" id="IPR009875">
    <property type="entry name" value="PilZ_domain"/>
</dbReference>
<organism evidence="2 3">
    <name type="scientific">Porticoccus litoralis</name>
    <dbReference type="NCBI Taxonomy" id="434086"/>
    <lineage>
        <taxon>Bacteria</taxon>
        <taxon>Pseudomonadati</taxon>
        <taxon>Pseudomonadota</taxon>
        <taxon>Gammaproteobacteria</taxon>
        <taxon>Cellvibrionales</taxon>
        <taxon>Porticoccaceae</taxon>
        <taxon>Porticoccus</taxon>
    </lineage>
</organism>
<name>A0AAW8AZI2_9GAMM</name>